<gene>
    <name evidence="2" type="ORF">OSB52_04545</name>
</gene>
<dbReference type="PANTHER" id="PTHR48079:SF6">
    <property type="entry name" value="NAD(P)-BINDING DOMAIN-CONTAINING PROTEIN-RELATED"/>
    <property type="match status" value="1"/>
</dbReference>
<name>A0A9X3I3N9_9ACTN</name>
<dbReference type="EMBL" id="JAPKFM010000003">
    <property type="protein sequence ID" value="MCX2963356.1"/>
    <property type="molecule type" value="Genomic_DNA"/>
</dbReference>
<dbReference type="GO" id="GO:0005737">
    <property type="term" value="C:cytoplasm"/>
    <property type="evidence" value="ECO:0007669"/>
    <property type="project" value="TreeGrafter"/>
</dbReference>
<dbReference type="InterPro" id="IPR051783">
    <property type="entry name" value="NAD(P)-dependent_oxidoreduct"/>
</dbReference>
<dbReference type="GO" id="GO:0004029">
    <property type="term" value="F:aldehyde dehydrogenase (NAD+) activity"/>
    <property type="evidence" value="ECO:0007669"/>
    <property type="project" value="TreeGrafter"/>
</dbReference>
<dbReference type="Gene3D" id="3.40.50.720">
    <property type="entry name" value="NAD(P)-binding Rossmann-like Domain"/>
    <property type="match status" value="1"/>
</dbReference>
<reference evidence="2" key="1">
    <citation type="submission" date="2022-10" db="EMBL/GenBank/DDBJ databases">
        <title>WGS of marine actinomycetes from Thailand.</title>
        <authorList>
            <person name="Thawai C."/>
        </authorList>
    </citation>
    <scope>NUCLEOTIDE SEQUENCE</scope>
    <source>
        <strain evidence="2">SW21</strain>
    </source>
</reference>
<dbReference type="InterPro" id="IPR036291">
    <property type="entry name" value="NAD(P)-bd_dom_sf"/>
</dbReference>
<dbReference type="SUPFAM" id="SSF51735">
    <property type="entry name" value="NAD(P)-binding Rossmann-fold domains"/>
    <property type="match status" value="1"/>
</dbReference>
<feature type="domain" description="NAD-dependent epimerase/dehydratase" evidence="1">
    <location>
        <begin position="3"/>
        <end position="98"/>
    </location>
</feature>
<dbReference type="Proteomes" id="UP001143347">
    <property type="component" value="Unassembled WGS sequence"/>
</dbReference>
<evidence type="ECO:0000313" key="3">
    <source>
        <dbReference type="Proteomes" id="UP001143347"/>
    </source>
</evidence>
<keyword evidence="3" id="KW-1185">Reference proteome</keyword>
<comment type="caution">
    <text evidence="2">The sequence shown here is derived from an EMBL/GenBank/DDBJ whole genome shotgun (WGS) entry which is preliminary data.</text>
</comment>
<dbReference type="InterPro" id="IPR001509">
    <property type="entry name" value="Epimerase_deHydtase"/>
</dbReference>
<sequence>MKVFVTGASGHLGSAVVPELVAAGHSVVGLARSGKAAESVQALGAAVRRGGLDDLDVLSATAAEADAVIHLAFRHDLMQVGDLAAAAEADLSAVRAMAEPLVGTGKSLVGTSGTAMLAHMGVRGRAGTEGDVGDGGYRIDTENEIIALGEQGVRSSVVRLPPSVHSDLDRHGFVPALIGFARDNGFAGYLADGTNRWPAVHTRDAARLYRLAVESAPAGTRLHAVGDEGVEFRDIAAAIGRGLDIPTRRVAPDDASARFGFLAAFVPVDNPTSAARTEQLLQWQPEHPGLIADIDAGHYFR</sequence>
<dbReference type="RefSeq" id="WP_266060404.1">
    <property type="nucleotide sequence ID" value="NZ_JAPKFM010000003.1"/>
</dbReference>
<dbReference type="AlphaFoldDB" id="A0A9X3I3N9"/>
<dbReference type="Pfam" id="PF01370">
    <property type="entry name" value="Epimerase"/>
    <property type="match status" value="1"/>
</dbReference>
<evidence type="ECO:0000259" key="1">
    <source>
        <dbReference type="Pfam" id="PF01370"/>
    </source>
</evidence>
<proteinExistence type="predicted"/>
<organism evidence="2 3">
    <name type="scientific">Gordonia aquimaris</name>
    <dbReference type="NCBI Taxonomy" id="2984863"/>
    <lineage>
        <taxon>Bacteria</taxon>
        <taxon>Bacillati</taxon>
        <taxon>Actinomycetota</taxon>
        <taxon>Actinomycetes</taxon>
        <taxon>Mycobacteriales</taxon>
        <taxon>Gordoniaceae</taxon>
        <taxon>Gordonia</taxon>
    </lineage>
</organism>
<protein>
    <submittedName>
        <fullName evidence="2">SDR family oxidoreductase</fullName>
    </submittedName>
</protein>
<dbReference type="PANTHER" id="PTHR48079">
    <property type="entry name" value="PROTEIN YEEZ"/>
    <property type="match status" value="1"/>
</dbReference>
<evidence type="ECO:0000313" key="2">
    <source>
        <dbReference type="EMBL" id="MCX2963356.1"/>
    </source>
</evidence>
<accession>A0A9X3I3N9</accession>
<dbReference type="CDD" id="cd05262">
    <property type="entry name" value="SDR_a7"/>
    <property type="match status" value="1"/>
</dbReference>